<name>A0A401ZEZ8_9CHLR</name>
<gene>
    <name evidence="9" type="ORF">KDAU_27610</name>
</gene>
<accession>A0A401ZEZ8</accession>
<evidence type="ECO:0000256" key="6">
    <source>
        <dbReference type="ARBA" id="ARBA00034078"/>
    </source>
</evidence>
<keyword evidence="3" id="KW-0408">Iron</keyword>
<dbReference type="Pfam" id="PF00355">
    <property type="entry name" value="Rieske"/>
    <property type="match status" value="1"/>
</dbReference>
<dbReference type="InterPro" id="IPR014349">
    <property type="entry name" value="Rieske_Fe-S_prot"/>
</dbReference>
<keyword evidence="4" id="KW-0411">Iron-sulfur</keyword>
<reference evidence="10" key="1">
    <citation type="submission" date="2018-12" db="EMBL/GenBank/DDBJ databases">
        <title>Tengunoibacter tsumagoiensis gen. nov., sp. nov., Dictyobacter kobayashii sp. nov., D. alpinus sp. nov., and D. joshuensis sp. nov. and description of Dictyobacteraceae fam. nov. within the order Ktedonobacterales isolated from Tengu-no-mugimeshi.</title>
        <authorList>
            <person name="Wang C.M."/>
            <person name="Zheng Y."/>
            <person name="Sakai Y."/>
            <person name="Toyoda A."/>
            <person name="Minakuchi Y."/>
            <person name="Abe K."/>
            <person name="Yokota A."/>
            <person name="Yabe S."/>
        </authorList>
    </citation>
    <scope>NUCLEOTIDE SEQUENCE [LARGE SCALE GENOMIC DNA]</scope>
    <source>
        <strain evidence="10">S-27</strain>
    </source>
</reference>
<feature type="domain" description="Rieske" evidence="8">
    <location>
        <begin position="86"/>
        <end position="182"/>
    </location>
</feature>
<dbReference type="GO" id="GO:0004497">
    <property type="term" value="F:monooxygenase activity"/>
    <property type="evidence" value="ECO:0007669"/>
    <property type="project" value="UniProtKB-ARBA"/>
</dbReference>
<keyword evidence="7" id="KW-1133">Transmembrane helix</keyword>
<dbReference type="GO" id="GO:0016705">
    <property type="term" value="F:oxidoreductase activity, acting on paired donors, with incorporation or reduction of molecular oxygen"/>
    <property type="evidence" value="ECO:0007669"/>
    <property type="project" value="UniProtKB-ARBA"/>
</dbReference>
<dbReference type="InterPro" id="IPR017941">
    <property type="entry name" value="Rieske_2Fe-2S"/>
</dbReference>
<dbReference type="GO" id="GO:0046872">
    <property type="term" value="F:metal ion binding"/>
    <property type="evidence" value="ECO:0007669"/>
    <property type="project" value="UniProtKB-KW"/>
</dbReference>
<dbReference type="GO" id="GO:0016020">
    <property type="term" value="C:membrane"/>
    <property type="evidence" value="ECO:0007669"/>
    <property type="project" value="InterPro"/>
</dbReference>
<dbReference type="Gene3D" id="2.102.10.10">
    <property type="entry name" value="Rieske [2Fe-2S] iron-sulphur domain"/>
    <property type="match status" value="1"/>
</dbReference>
<keyword evidence="7" id="KW-0472">Membrane</keyword>
<evidence type="ECO:0000256" key="2">
    <source>
        <dbReference type="ARBA" id="ARBA00022723"/>
    </source>
</evidence>
<dbReference type="PROSITE" id="PS51296">
    <property type="entry name" value="RIESKE"/>
    <property type="match status" value="1"/>
</dbReference>
<dbReference type="EMBL" id="BIFQ01000001">
    <property type="protein sequence ID" value="GCE05432.1"/>
    <property type="molecule type" value="Genomic_DNA"/>
</dbReference>
<comment type="cofactor">
    <cofactor evidence="6">
        <name>[2Fe-2S] cluster</name>
        <dbReference type="ChEBI" id="CHEBI:190135"/>
    </cofactor>
</comment>
<dbReference type="PRINTS" id="PR00162">
    <property type="entry name" value="RIESKE"/>
</dbReference>
<dbReference type="AlphaFoldDB" id="A0A401ZEZ8"/>
<evidence type="ECO:0000313" key="10">
    <source>
        <dbReference type="Proteomes" id="UP000287224"/>
    </source>
</evidence>
<dbReference type="PANTHER" id="PTHR10134">
    <property type="entry name" value="CYTOCHROME B-C1 COMPLEX SUBUNIT RIESKE, MITOCHONDRIAL"/>
    <property type="match status" value="1"/>
</dbReference>
<evidence type="ECO:0000259" key="8">
    <source>
        <dbReference type="PROSITE" id="PS51296"/>
    </source>
</evidence>
<evidence type="ECO:0000256" key="5">
    <source>
        <dbReference type="ARBA" id="ARBA00023157"/>
    </source>
</evidence>
<evidence type="ECO:0000256" key="1">
    <source>
        <dbReference type="ARBA" id="ARBA00022714"/>
    </source>
</evidence>
<dbReference type="InterPro" id="IPR005805">
    <property type="entry name" value="Rieske_Fe-S_prot_C"/>
</dbReference>
<keyword evidence="10" id="KW-1185">Reference proteome</keyword>
<protein>
    <recommendedName>
        <fullName evidence="8">Rieske domain-containing protein</fullName>
    </recommendedName>
</protein>
<dbReference type="Proteomes" id="UP000287224">
    <property type="component" value="Unassembled WGS sequence"/>
</dbReference>
<dbReference type="InterPro" id="IPR036922">
    <property type="entry name" value="Rieske_2Fe-2S_sf"/>
</dbReference>
<sequence>MAEGALHMVKEMGQPARAADEEVALPPRTVEEEWRKEFPYPWNEDEIVTRRDTLRFLLAGSGALFAATGAIAILGALPKDPNTTAIPIAKDGELAEHQWKVFNYPDQYTQGILINLPGHGLVAYSDVCTHLSCAVLYQGDGKLHCPCHEGYFDAANGNVLAGPPTRPLPLIQLARHEGMIYAIKEIER</sequence>
<keyword evidence="7" id="KW-0812">Transmembrane</keyword>
<feature type="transmembrane region" description="Helical" evidence="7">
    <location>
        <begin position="56"/>
        <end position="77"/>
    </location>
</feature>
<dbReference type="GO" id="GO:0051537">
    <property type="term" value="F:2 iron, 2 sulfur cluster binding"/>
    <property type="evidence" value="ECO:0007669"/>
    <property type="project" value="UniProtKB-KW"/>
</dbReference>
<comment type="caution">
    <text evidence="9">The sequence shown here is derived from an EMBL/GenBank/DDBJ whole genome shotgun (WGS) entry which is preliminary data.</text>
</comment>
<organism evidence="9 10">
    <name type="scientific">Dictyobacter aurantiacus</name>
    <dbReference type="NCBI Taxonomy" id="1936993"/>
    <lineage>
        <taxon>Bacteria</taxon>
        <taxon>Bacillati</taxon>
        <taxon>Chloroflexota</taxon>
        <taxon>Ktedonobacteria</taxon>
        <taxon>Ktedonobacterales</taxon>
        <taxon>Dictyobacteraceae</taxon>
        <taxon>Dictyobacter</taxon>
    </lineage>
</organism>
<evidence type="ECO:0000256" key="3">
    <source>
        <dbReference type="ARBA" id="ARBA00023004"/>
    </source>
</evidence>
<evidence type="ECO:0000256" key="4">
    <source>
        <dbReference type="ARBA" id="ARBA00023014"/>
    </source>
</evidence>
<evidence type="ECO:0000313" key="9">
    <source>
        <dbReference type="EMBL" id="GCE05432.1"/>
    </source>
</evidence>
<dbReference type="SUPFAM" id="SSF50022">
    <property type="entry name" value="ISP domain"/>
    <property type="match status" value="1"/>
</dbReference>
<keyword evidence="2" id="KW-0479">Metal-binding</keyword>
<proteinExistence type="predicted"/>
<keyword evidence="1" id="KW-0001">2Fe-2S</keyword>
<keyword evidence="5" id="KW-1015">Disulfide bond</keyword>
<evidence type="ECO:0000256" key="7">
    <source>
        <dbReference type="SAM" id="Phobius"/>
    </source>
</evidence>